<accession>A0A4U5PEJ6</accession>
<evidence type="ECO:0000313" key="1">
    <source>
        <dbReference type="EMBL" id="TKR94912.1"/>
    </source>
</evidence>
<gene>
    <name evidence="1" type="ORF">L596_009143</name>
</gene>
<protein>
    <submittedName>
        <fullName evidence="1">Uncharacterized protein</fullName>
    </submittedName>
</protein>
<keyword evidence="2" id="KW-1185">Reference proteome</keyword>
<evidence type="ECO:0000313" key="2">
    <source>
        <dbReference type="Proteomes" id="UP000298663"/>
    </source>
</evidence>
<proteinExistence type="predicted"/>
<organism evidence="1 2">
    <name type="scientific">Steinernema carpocapsae</name>
    <name type="common">Entomopathogenic nematode</name>
    <dbReference type="NCBI Taxonomy" id="34508"/>
    <lineage>
        <taxon>Eukaryota</taxon>
        <taxon>Metazoa</taxon>
        <taxon>Ecdysozoa</taxon>
        <taxon>Nematoda</taxon>
        <taxon>Chromadorea</taxon>
        <taxon>Rhabditida</taxon>
        <taxon>Tylenchina</taxon>
        <taxon>Panagrolaimomorpha</taxon>
        <taxon>Strongyloidoidea</taxon>
        <taxon>Steinernematidae</taxon>
        <taxon>Steinernema</taxon>
    </lineage>
</organism>
<sequence length="310" mass="35085">MVISSSEEGFLGSNGQLVNATGKDWCLEKITVIIKDLTTSQIVDPSEKTGALYEEMFRTRADSELVTEEAEARSFPVPKTVLTERSAVTASNAGHQFISLSDQGWFVTGSHRLKDAAYKCGHSNHGNSFANFDPCSFEDYSSKMGKCREINVVRLGSSPSSTIFVMTTWTKLSMTTKGFRKAKDLHLHVPEPPRQVYQRSWSRGHGDTRELNYDKSNFELIMDKLRHYDKLPVFCHLISSASYEQNLEKLKKVEDRIKTICAIFAIFLQANTTAMVNDAYEEFLEHTIKMGTKRSDPTSETKVHQLKKYL</sequence>
<dbReference type="Proteomes" id="UP000298663">
    <property type="component" value="Unassembled WGS sequence"/>
</dbReference>
<dbReference type="EMBL" id="AZBU02000002">
    <property type="protein sequence ID" value="TKR94912.1"/>
    <property type="molecule type" value="Genomic_DNA"/>
</dbReference>
<reference evidence="1 2" key="1">
    <citation type="journal article" date="2015" name="Genome Biol.">
        <title>Comparative genomics of Steinernema reveals deeply conserved gene regulatory networks.</title>
        <authorList>
            <person name="Dillman A.R."/>
            <person name="Macchietto M."/>
            <person name="Porter C.F."/>
            <person name="Rogers A."/>
            <person name="Williams B."/>
            <person name="Antoshechkin I."/>
            <person name="Lee M.M."/>
            <person name="Goodwin Z."/>
            <person name="Lu X."/>
            <person name="Lewis E.E."/>
            <person name="Goodrich-Blair H."/>
            <person name="Stock S.P."/>
            <person name="Adams B.J."/>
            <person name="Sternberg P.W."/>
            <person name="Mortazavi A."/>
        </authorList>
    </citation>
    <scope>NUCLEOTIDE SEQUENCE [LARGE SCALE GENOMIC DNA]</scope>
    <source>
        <strain evidence="1 2">ALL</strain>
    </source>
</reference>
<name>A0A4U5PEJ6_STECR</name>
<comment type="caution">
    <text evidence="1">The sequence shown here is derived from an EMBL/GenBank/DDBJ whole genome shotgun (WGS) entry which is preliminary data.</text>
</comment>
<reference evidence="1 2" key="2">
    <citation type="journal article" date="2019" name="G3 (Bethesda)">
        <title>Hybrid Assembly of the Genome of the Entomopathogenic Nematode Steinernema carpocapsae Identifies the X-Chromosome.</title>
        <authorList>
            <person name="Serra L."/>
            <person name="Macchietto M."/>
            <person name="Macias-Munoz A."/>
            <person name="McGill C.J."/>
            <person name="Rodriguez I.M."/>
            <person name="Rodriguez B."/>
            <person name="Murad R."/>
            <person name="Mortazavi A."/>
        </authorList>
    </citation>
    <scope>NUCLEOTIDE SEQUENCE [LARGE SCALE GENOMIC DNA]</scope>
    <source>
        <strain evidence="1 2">ALL</strain>
    </source>
</reference>
<dbReference type="AlphaFoldDB" id="A0A4U5PEJ6"/>